<gene>
    <name evidence="1" type="ORF">BV22DRAFT_1033934</name>
</gene>
<dbReference type="EMBL" id="MU266401">
    <property type="protein sequence ID" value="KAH7925469.1"/>
    <property type="molecule type" value="Genomic_DNA"/>
</dbReference>
<evidence type="ECO:0000313" key="2">
    <source>
        <dbReference type="Proteomes" id="UP000790709"/>
    </source>
</evidence>
<comment type="caution">
    <text evidence="1">The sequence shown here is derived from an EMBL/GenBank/DDBJ whole genome shotgun (WGS) entry which is preliminary data.</text>
</comment>
<dbReference type="Proteomes" id="UP000790709">
    <property type="component" value="Unassembled WGS sequence"/>
</dbReference>
<evidence type="ECO:0000313" key="1">
    <source>
        <dbReference type="EMBL" id="KAH7925469.1"/>
    </source>
</evidence>
<organism evidence="1 2">
    <name type="scientific">Leucogyrophana mollusca</name>
    <dbReference type="NCBI Taxonomy" id="85980"/>
    <lineage>
        <taxon>Eukaryota</taxon>
        <taxon>Fungi</taxon>
        <taxon>Dikarya</taxon>
        <taxon>Basidiomycota</taxon>
        <taxon>Agaricomycotina</taxon>
        <taxon>Agaricomycetes</taxon>
        <taxon>Agaricomycetidae</taxon>
        <taxon>Boletales</taxon>
        <taxon>Boletales incertae sedis</taxon>
        <taxon>Leucogyrophana</taxon>
    </lineage>
</organism>
<accession>A0ACB8BID9</accession>
<keyword evidence="2" id="KW-1185">Reference proteome</keyword>
<name>A0ACB8BID9_9AGAM</name>
<sequence>MAPLNDPKIQTIIGGHDLPTPEPESPFRPRQPYRFSTLCATVENPSQKDQYGSSSVPIYQTSTFKGVGGEYDYSRSGNPTRSHLEHHIAKISSAEHAFAVSSGMAALDTILRMLKPGDEVIAGDDLYGGTNRLLGYLKTHGGVTVHHVDTTKPSSLIEFIKPGKTAMVLLESPTNPLLKVVDIATISASVKERAPDAIVVVDNTMMSPYLQRPLEHGADIVYDSATKYLSGHHDLMAGVITCNREDIAKQMGFVINATGNALTPFDCFLLLRGIKTLAIRMDRQQSTAMRVATMLDHLGFKVHYPGLPNHPDRDVHERIADGPGAVLSFTTGDKAMSERIVGATRLWGISVSFGCVNSLISMPCVMSHASIDAATRAARGLPEDLIRLCVGIEDPVDLLDDLERALLEAGAITLTAGADEHQRYVRATLPREGHAISRAVEKLAFNDAAGLGYMTERCKEDREWFVSAPGKVILFGEHAVVHGVTAIAASVDLRCYGLTTPRHDGKLSVHFVDIENLKHEWILDDLPWDAVTPVPVGSLHPESLDGRLVDAITTRALPPSILSHPKAKQASIAFLYMYMILAHDGRRPSFNFTTRSTLPIGAGLGSSASFSVCVATALLLLYQRISAPPQPAPNREGQSGDPGHIHVSHQGRRALTPQTAEEVNQWAFVSEKILHGNPSGVDNAVAVFGGALAYTKAGFGKKSGMDPIQGFKSLRFLLTNTRVPRDTKSLVAAVGVKKEQEPEVVNGLLNAIQSISDEARRALADPELPRDALLKALSALIDENHAHLVALGVSHASLEAIRSTTASSPYNLSTKLTGAGGGGCAVTLVPDQISESTLRDLVTALSAENFDPYLTSVGGSGLGILSPYNQPQTGVQPPTAPATPPETPGDEQALTSHSDDNTPALLHDPFAQQTISDLPTWADSLGRWLYV</sequence>
<reference evidence="1" key="1">
    <citation type="journal article" date="2021" name="New Phytol.">
        <title>Evolutionary innovations through gain and loss of genes in the ectomycorrhizal Boletales.</title>
        <authorList>
            <person name="Wu G."/>
            <person name="Miyauchi S."/>
            <person name="Morin E."/>
            <person name="Kuo A."/>
            <person name="Drula E."/>
            <person name="Varga T."/>
            <person name="Kohler A."/>
            <person name="Feng B."/>
            <person name="Cao Y."/>
            <person name="Lipzen A."/>
            <person name="Daum C."/>
            <person name="Hundley H."/>
            <person name="Pangilinan J."/>
            <person name="Johnson J."/>
            <person name="Barry K."/>
            <person name="LaButti K."/>
            <person name="Ng V."/>
            <person name="Ahrendt S."/>
            <person name="Min B."/>
            <person name="Choi I.G."/>
            <person name="Park H."/>
            <person name="Plett J.M."/>
            <person name="Magnuson J."/>
            <person name="Spatafora J.W."/>
            <person name="Nagy L.G."/>
            <person name="Henrissat B."/>
            <person name="Grigoriev I.V."/>
            <person name="Yang Z.L."/>
            <person name="Xu J."/>
            <person name="Martin F.M."/>
        </authorList>
    </citation>
    <scope>NUCLEOTIDE SEQUENCE</scope>
    <source>
        <strain evidence="1">KUC20120723A-06</strain>
    </source>
</reference>
<proteinExistence type="predicted"/>
<protein>
    <submittedName>
        <fullName evidence="1">Cystathionine beta-l</fullName>
    </submittedName>
</protein>